<evidence type="ECO:0000256" key="10">
    <source>
        <dbReference type="ARBA" id="ARBA00023136"/>
    </source>
</evidence>
<evidence type="ECO:0000256" key="15">
    <source>
        <dbReference type="ARBA" id="ARBA00060946"/>
    </source>
</evidence>
<dbReference type="InterPro" id="IPR002073">
    <property type="entry name" value="PDEase_catalytic_dom"/>
</dbReference>
<evidence type="ECO:0000256" key="18">
    <source>
        <dbReference type="SAM" id="Phobius"/>
    </source>
</evidence>
<evidence type="ECO:0000256" key="16">
    <source>
        <dbReference type="RuleBase" id="RU363067"/>
    </source>
</evidence>
<evidence type="ECO:0000313" key="20">
    <source>
        <dbReference type="Proteomes" id="UP001165780"/>
    </source>
</evidence>
<sequence>MAVPREAARVRDKPGHGGVHPAPAAGRDYPARPGAAPPRDSGSRGRWRDLVLQPLRRSRKLSSALCAGSLSFLLALLVRLVRGEIGRDPEQSKEVAAAAAEEAALGAEGGVFPGLRGGAPGGGAPLSPWLQPSALLFSLLCAFFWMGLYLLRAGVRLPLAVSLLAACCGGEALVQIGLGVGEDHLLSLPAAGVVLSCLAAATWLVLRLRLGVLMIALTSAVRTVSLISLERFKVAWRPYLAYLAGVLGLLLARYVEQILPQPAGAAPREHFGSQLIAGTREDIPVFKRRRRSSSVVSAEMSGCSSKSHRRTSLPCIPREQSSGTSITVDIAVMGEAHGLITDLLADPSLPPNVCTSLRAVSNLLSTQLTFQAIHKPRVNPVISFSENYTCSDSEESSEKDKLAIPKRLRRSLPPGLLRRVSSTWTTTTSATGLPTLEPAPVRRDRSASIKLHEASSSSAVCPDSWNNPVMMTLTKSRSFTSSYAVSAANHVNSKKPNRPGALAKISPLSSPCSSPPQGTPASSPVSKISAVQFPESANTAAKQGLSSRRALTYTQSAPDLSPQILPPPVICSSCGRPYPQGTPAAVPLERSSATIRTPSRTDDTTQVTSDYETNNNSDSSDIVQNEDETECPREPLRKASACGTYTSETMIFLDKPVLAPEPLVMDNLDSIMEQLNTWNFPIFDLVEKIGRKCGRILSQVSYRLFEDMGLFEAFKIPVREFMNYFHALEIGYREIPYHNRIHATDVLHAVWYLTTQPIPGHSTVINDHGSASDSDSDSGFTHGHMGYVFSKMYNVPDDKYGCLSGNIPALELMALYVAAAMHDYDHPGRTNAFLVATSAPQAVLYNDRSVLENHHAAAAWNLFMSRPEYNFLVNLDHVEFKHFRFLVIEAILATDLKKHFDFVAKFNAKVNDDVGIDWTNENDRLLVCQMCIKLADINGPAKCKELHLQWTEGIVNEFYEQGDEEASLGLPISPFMDRSAPQLANLQESFISHIVGPLCNSYDSAGLMPGKWVEDSDESGDTDDPEEEEEEEEAPNEEETCENNEAPRKKTFKRRKIYCQITQHLLQNHKMWKKVIEEEQRLAGIESQSLDQSPQQHSSEQIQAIREEEEEKGKPRGEEIPTLKQNQ</sequence>
<feature type="compositionally biased region" description="Low complexity" evidence="17">
    <location>
        <begin position="421"/>
        <end position="431"/>
    </location>
</feature>
<reference evidence="21" key="1">
    <citation type="submission" date="2025-08" db="UniProtKB">
        <authorList>
            <consortium name="RefSeq"/>
        </authorList>
    </citation>
    <scope>IDENTIFICATION</scope>
    <source>
        <tissue evidence="21">Whole blood</tissue>
    </source>
</reference>
<dbReference type="GO" id="GO:0016020">
    <property type="term" value="C:membrane"/>
    <property type="evidence" value="ECO:0007669"/>
    <property type="project" value="UniProtKB-SubCell"/>
</dbReference>
<comment type="similarity">
    <text evidence="15">Belongs to the cyclic nucleotide phosphodiesterase family. PDE3 subfamily.</text>
</comment>
<comment type="catalytic activity">
    <reaction evidence="14">
        <text>a nucleoside 3',5'-cyclic phosphate + H2O = a nucleoside 5'-phosphate + H(+)</text>
        <dbReference type="Rhea" id="RHEA:14653"/>
        <dbReference type="ChEBI" id="CHEBI:15377"/>
        <dbReference type="ChEBI" id="CHEBI:15378"/>
        <dbReference type="ChEBI" id="CHEBI:57867"/>
        <dbReference type="ChEBI" id="CHEBI:58464"/>
        <dbReference type="EC" id="3.1.4.17"/>
    </reaction>
    <physiologicalReaction direction="left-to-right" evidence="14">
        <dbReference type="Rhea" id="RHEA:14654"/>
    </physiologicalReaction>
</comment>
<feature type="region of interest" description="Disordered" evidence="17">
    <location>
        <begin position="1"/>
        <end position="45"/>
    </location>
</feature>
<keyword evidence="8 16" id="KW-0378">Hydrolase</keyword>
<keyword evidence="20" id="KW-1185">Reference proteome</keyword>
<dbReference type="CTD" id="5139"/>
<keyword evidence="9 18" id="KW-1133">Transmembrane helix</keyword>
<comment type="cofactor">
    <cofactor evidence="16">
        <name>a divalent metal cation</name>
        <dbReference type="ChEBI" id="CHEBI:60240"/>
    </cofactor>
    <text evidence="16">Binds 2 divalent metal cations per subunit. Site 1 may preferentially bind zinc ions, while site 2 has a preference for magnesium and/or manganese ions.</text>
</comment>
<proteinExistence type="inferred from homology"/>
<feature type="compositionally biased region" description="Acidic residues" evidence="17">
    <location>
        <begin position="1015"/>
        <end position="1042"/>
    </location>
</feature>
<evidence type="ECO:0000256" key="17">
    <source>
        <dbReference type="SAM" id="MobiDB-lite"/>
    </source>
</evidence>
<feature type="region of interest" description="Disordered" evidence="17">
    <location>
        <begin position="421"/>
        <end position="453"/>
    </location>
</feature>
<feature type="transmembrane region" description="Helical" evidence="18">
    <location>
        <begin position="184"/>
        <end position="206"/>
    </location>
</feature>
<dbReference type="Gene3D" id="1.10.1300.10">
    <property type="entry name" value="3'5'-cyclic nucleotide phosphodiesterase, catalytic domain"/>
    <property type="match status" value="1"/>
</dbReference>
<dbReference type="SMART" id="SM00471">
    <property type="entry name" value="HDc"/>
    <property type="match status" value="1"/>
</dbReference>
<dbReference type="PROSITE" id="PS51845">
    <property type="entry name" value="PDEASE_I_2"/>
    <property type="match status" value="1"/>
</dbReference>
<protein>
    <recommendedName>
        <fullName evidence="16">Phosphodiesterase</fullName>
        <ecNumber evidence="16">3.1.4.-</ecNumber>
    </recommendedName>
</protein>
<keyword evidence="6 18" id="KW-0812">Transmembrane</keyword>
<dbReference type="FunFam" id="1.10.1300.10:FF:000008">
    <property type="entry name" value="Phosphodiesterase"/>
    <property type="match status" value="1"/>
</dbReference>
<feature type="transmembrane region" description="Helical" evidence="18">
    <location>
        <begin position="239"/>
        <end position="255"/>
    </location>
</feature>
<feature type="region of interest" description="Disordered" evidence="17">
    <location>
        <begin position="1086"/>
        <end position="1127"/>
    </location>
</feature>
<dbReference type="InterPro" id="IPR036971">
    <property type="entry name" value="PDEase_catalytic_dom_sf"/>
</dbReference>
<evidence type="ECO:0000256" key="6">
    <source>
        <dbReference type="ARBA" id="ARBA00022692"/>
    </source>
</evidence>
<dbReference type="CDD" id="cd00077">
    <property type="entry name" value="HDc"/>
    <property type="match status" value="1"/>
</dbReference>
<comment type="catalytic activity">
    <reaction evidence="12">
        <text>3',5'-cyclic AMP + H2O = AMP + H(+)</text>
        <dbReference type="Rhea" id="RHEA:25277"/>
        <dbReference type="ChEBI" id="CHEBI:15377"/>
        <dbReference type="ChEBI" id="CHEBI:15378"/>
        <dbReference type="ChEBI" id="CHEBI:58165"/>
        <dbReference type="ChEBI" id="CHEBI:456215"/>
    </reaction>
    <physiologicalReaction direction="left-to-right" evidence="12">
        <dbReference type="Rhea" id="RHEA:25278"/>
    </physiologicalReaction>
</comment>
<dbReference type="GO" id="GO:0046872">
    <property type="term" value="F:metal ion binding"/>
    <property type="evidence" value="ECO:0007669"/>
    <property type="project" value="UniProtKB-KW"/>
</dbReference>
<name>A0A9V1FRJ5_PANPR</name>
<evidence type="ECO:0000256" key="1">
    <source>
        <dbReference type="ARBA" id="ARBA00001936"/>
    </source>
</evidence>
<keyword evidence="4" id="KW-0140">cGMP</keyword>
<feature type="domain" description="PDEase" evidence="19">
    <location>
        <begin position="660"/>
        <end position="1079"/>
    </location>
</feature>
<evidence type="ECO:0000256" key="3">
    <source>
        <dbReference type="ARBA" id="ARBA00004141"/>
    </source>
</evidence>
<dbReference type="Proteomes" id="UP001165780">
    <property type="component" value="Unplaced"/>
</dbReference>
<dbReference type="EC" id="3.1.4.-" evidence="16"/>
<feature type="transmembrane region" description="Helical" evidence="18">
    <location>
        <begin position="129"/>
        <end position="150"/>
    </location>
</feature>
<dbReference type="GO" id="GO:0007165">
    <property type="term" value="P:signal transduction"/>
    <property type="evidence" value="ECO:0007669"/>
    <property type="project" value="InterPro"/>
</dbReference>
<dbReference type="InterPro" id="IPR003607">
    <property type="entry name" value="HD/PDEase_dom"/>
</dbReference>
<dbReference type="RefSeq" id="XP_019307687.2">
    <property type="nucleotide sequence ID" value="XM_019452142.2"/>
</dbReference>
<organism evidence="20 21">
    <name type="scientific">Panthera pardus</name>
    <name type="common">Leopard</name>
    <name type="synonym">Felis pardus</name>
    <dbReference type="NCBI Taxonomy" id="9691"/>
    <lineage>
        <taxon>Eukaryota</taxon>
        <taxon>Metazoa</taxon>
        <taxon>Chordata</taxon>
        <taxon>Craniata</taxon>
        <taxon>Vertebrata</taxon>
        <taxon>Euteleostomi</taxon>
        <taxon>Mammalia</taxon>
        <taxon>Eutheria</taxon>
        <taxon>Laurasiatheria</taxon>
        <taxon>Carnivora</taxon>
        <taxon>Feliformia</taxon>
        <taxon>Felidae</taxon>
        <taxon>Pantherinae</taxon>
        <taxon>Panthera</taxon>
    </lineage>
</organism>
<dbReference type="Pfam" id="PF00233">
    <property type="entry name" value="PDEase_I"/>
    <property type="match status" value="1"/>
</dbReference>
<feature type="compositionally biased region" description="Polar residues" evidence="17">
    <location>
        <begin position="594"/>
        <end position="623"/>
    </location>
</feature>
<evidence type="ECO:0000256" key="13">
    <source>
        <dbReference type="ARBA" id="ARBA00033684"/>
    </source>
</evidence>
<feature type="compositionally biased region" description="Basic and acidic residues" evidence="17">
    <location>
        <begin position="440"/>
        <end position="453"/>
    </location>
</feature>
<keyword evidence="5" id="KW-0597">Phosphoprotein</keyword>
<feature type="compositionally biased region" description="Polar residues" evidence="17">
    <location>
        <begin position="1086"/>
        <end position="1102"/>
    </location>
</feature>
<feature type="transmembrane region" description="Helical" evidence="18">
    <location>
        <begin position="61"/>
        <end position="81"/>
    </location>
</feature>
<feature type="compositionally biased region" description="Basic and acidic residues" evidence="17">
    <location>
        <begin position="1"/>
        <end position="15"/>
    </location>
</feature>
<dbReference type="PROSITE" id="PS00126">
    <property type="entry name" value="PDEASE_I_1"/>
    <property type="match status" value="1"/>
</dbReference>
<evidence type="ECO:0000256" key="14">
    <source>
        <dbReference type="ARBA" id="ARBA00033709"/>
    </source>
</evidence>
<gene>
    <name evidence="21" type="primary">PDE3A</name>
</gene>
<feature type="region of interest" description="Disordered" evidence="17">
    <location>
        <begin position="1009"/>
        <end position="1047"/>
    </location>
</feature>
<dbReference type="SUPFAM" id="SSF109604">
    <property type="entry name" value="HD-domain/PDEase-like"/>
    <property type="match status" value="1"/>
</dbReference>
<dbReference type="PANTHER" id="PTHR11347">
    <property type="entry name" value="CYCLIC NUCLEOTIDE PHOSPHODIESTERASE"/>
    <property type="match status" value="1"/>
</dbReference>
<evidence type="ECO:0000256" key="11">
    <source>
        <dbReference type="ARBA" id="ARBA00023149"/>
    </source>
</evidence>
<evidence type="ECO:0000256" key="12">
    <source>
        <dbReference type="ARBA" id="ARBA00033675"/>
    </source>
</evidence>
<evidence type="ECO:0000259" key="19">
    <source>
        <dbReference type="PROSITE" id="PS51845"/>
    </source>
</evidence>
<comment type="subcellular location">
    <subcellularLocation>
        <location evidence="3">Membrane</location>
        <topology evidence="3">Multi-pass membrane protein</topology>
    </subcellularLocation>
</comment>
<evidence type="ECO:0000256" key="7">
    <source>
        <dbReference type="ARBA" id="ARBA00022723"/>
    </source>
</evidence>
<feature type="region of interest" description="Disordered" evidence="17">
    <location>
        <begin position="594"/>
        <end position="635"/>
    </location>
</feature>
<keyword evidence="7 16" id="KW-0479">Metal-binding</keyword>
<keyword evidence="11" id="KW-0114">cAMP</keyword>
<dbReference type="InterPro" id="IPR023174">
    <property type="entry name" value="PDEase_CS"/>
</dbReference>
<comment type="cofactor">
    <cofactor evidence="1">
        <name>Mn(2+)</name>
        <dbReference type="ChEBI" id="CHEBI:29035"/>
    </cofactor>
</comment>
<feature type="transmembrane region" description="Helical" evidence="18">
    <location>
        <begin position="157"/>
        <end position="178"/>
    </location>
</feature>
<evidence type="ECO:0000256" key="5">
    <source>
        <dbReference type="ARBA" id="ARBA00022553"/>
    </source>
</evidence>
<evidence type="ECO:0000256" key="2">
    <source>
        <dbReference type="ARBA" id="ARBA00001946"/>
    </source>
</evidence>
<keyword evidence="10 18" id="KW-0472">Membrane</keyword>
<evidence type="ECO:0000313" key="21">
    <source>
        <dbReference type="RefSeq" id="XP_019307687.2"/>
    </source>
</evidence>
<evidence type="ECO:0000256" key="4">
    <source>
        <dbReference type="ARBA" id="ARBA00022535"/>
    </source>
</evidence>
<accession>A0A9V1FRJ5</accession>
<feature type="compositionally biased region" description="Basic and acidic residues" evidence="17">
    <location>
        <begin position="1111"/>
        <end position="1121"/>
    </location>
</feature>
<dbReference type="AlphaFoldDB" id="A0A9V1FRJ5"/>
<comment type="catalytic activity">
    <reaction evidence="13">
        <text>3',5'-cyclic GMP + H2O = GMP + H(+)</text>
        <dbReference type="Rhea" id="RHEA:16957"/>
        <dbReference type="ChEBI" id="CHEBI:15377"/>
        <dbReference type="ChEBI" id="CHEBI:15378"/>
        <dbReference type="ChEBI" id="CHEBI:57746"/>
        <dbReference type="ChEBI" id="CHEBI:58115"/>
    </reaction>
    <physiologicalReaction direction="left-to-right" evidence="13">
        <dbReference type="Rhea" id="RHEA:16958"/>
    </physiologicalReaction>
</comment>
<evidence type="ECO:0000256" key="9">
    <source>
        <dbReference type="ARBA" id="ARBA00022989"/>
    </source>
</evidence>
<dbReference type="GeneID" id="109268687"/>
<feature type="region of interest" description="Disordered" evidence="17">
    <location>
        <begin position="490"/>
        <end position="525"/>
    </location>
</feature>
<dbReference type="GO" id="GO:0004114">
    <property type="term" value="F:3',5'-cyclic-nucleotide phosphodiesterase activity"/>
    <property type="evidence" value="ECO:0007669"/>
    <property type="project" value="UniProtKB-EC"/>
</dbReference>
<comment type="cofactor">
    <cofactor evidence="2">
        <name>Mg(2+)</name>
        <dbReference type="ChEBI" id="CHEBI:18420"/>
    </cofactor>
</comment>
<evidence type="ECO:0000256" key="8">
    <source>
        <dbReference type="ARBA" id="ARBA00022801"/>
    </source>
</evidence>